<protein>
    <recommendedName>
        <fullName evidence="2">RRM domain-containing protein</fullName>
    </recommendedName>
</protein>
<sequence>MPTVRGRIQRAGTCLALACATFAVAIPCVLAWAVMHAVTPHRLPAEEEQVLGAEEGTFVGPLLAEQPPGDLGVLGEGDEGELSGAALPLGARGIEVQAGDGEGPSVPLEDRKIVLKNLPRGLRESNLQVLAVEAVGEDFFESAELKTHRRTGESRQFGFIILTDRVAAERAVRKLDGRILEERRVTAEISNRATISKGGEIPPCSGLRRTLMFLFHDFHQVPTKTD</sequence>
<evidence type="ECO:0000313" key="3">
    <source>
        <dbReference type="EMBL" id="CEM07661.1"/>
    </source>
</evidence>
<keyword evidence="1" id="KW-0694">RNA-binding</keyword>
<dbReference type="AlphaFoldDB" id="A0A0G4F6C0"/>
<evidence type="ECO:0000256" key="1">
    <source>
        <dbReference type="PROSITE-ProRule" id="PRU00176"/>
    </source>
</evidence>
<dbReference type="SMART" id="SM00360">
    <property type="entry name" value="RRM"/>
    <property type="match status" value="1"/>
</dbReference>
<accession>A0A0G4F6C0</accession>
<dbReference type="EMBL" id="CDMZ01000135">
    <property type="protein sequence ID" value="CEM07661.1"/>
    <property type="molecule type" value="Genomic_DNA"/>
</dbReference>
<dbReference type="InterPro" id="IPR012677">
    <property type="entry name" value="Nucleotide-bd_a/b_plait_sf"/>
</dbReference>
<reference evidence="3" key="1">
    <citation type="submission" date="2014-11" db="EMBL/GenBank/DDBJ databases">
        <authorList>
            <person name="Otto D Thomas"/>
            <person name="Naeem Raeece"/>
        </authorList>
    </citation>
    <scope>NUCLEOTIDE SEQUENCE</scope>
</reference>
<dbReference type="CDD" id="cd00590">
    <property type="entry name" value="RRM_SF"/>
    <property type="match status" value="1"/>
</dbReference>
<dbReference type="GO" id="GO:0003723">
    <property type="term" value="F:RNA binding"/>
    <property type="evidence" value="ECO:0007669"/>
    <property type="project" value="UniProtKB-UniRule"/>
</dbReference>
<gene>
    <name evidence="3" type="ORF">Cvel_15286</name>
</gene>
<evidence type="ECO:0000259" key="2">
    <source>
        <dbReference type="PROSITE" id="PS50102"/>
    </source>
</evidence>
<dbReference type="InterPro" id="IPR000504">
    <property type="entry name" value="RRM_dom"/>
</dbReference>
<dbReference type="PROSITE" id="PS50102">
    <property type="entry name" value="RRM"/>
    <property type="match status" value="1"/>
</dbReference>
<dbReference type="Pfam" id="PF00076">
    <property type="entry name" value="RRM_1"/>
    <property type="match status" value="1"/>
</dbReference>
<name>A0A0G4F6C0_9ALVE</name>
<feature type="domain" description="RRM" evidence="2">
    <location>
        <begin position="111"/>
        <end position="192"/>
    </location>
</feature>
<proteinExistence type="predicted"/>
<dbReference type="InterPro" id="IPR035979">
    <property type="entry name" value="RBD_domain_sf"/>
</dbReference>
<dbReference type="SUPFAM" id="SSF54928">
    <property type="entry name" value="RNA-binding domain, RBD"/>
    <property type="match status" value="1"/>
</dbReference>
<dbReference type="VEuPathDB" id="CryptoDB:Cvel_15286"/>
<organism evidence="3">
    <name type="scientific">Chromera velia CCMP2878</name>
    <dbReference type="NCBI Taxonomy" id="1169474"/>
    <lineage>
        <taxon>Eukaryota</taxon>
        <taxon>Sar</taxon>
        <taxon>Alveolata</taxon>
        <taxon>Colpodellida</taxon>
        <taxon>Chromeraceae</taxon>
        <taxon>Chromera</taxon>
    </lineage>
</organism>
<dbReference type="Gene3D" id="3.30.70.330">
    <property type="match status" value="1"/>
</dbReference>